<dbReference type="GO" id="GO:0003700">
    <property type="term" value="F:DNA-binding transcription factor activity"/>
    <property type="evidence" value="ECO:0007669"/>
    <property type="project" value="TreeGrafter"/>
</dbReference>
<organism evidence="4 5">
    <name type="scientific">Sphingomonas paeninsulae</name>
    <dbReference type="NCBI Taxonomy" id="2319844"/>
    <lineage>
        <taxon>Bacteria</taxon>
        <taxon>Pseudomonadati</taxon>
        <taxon>Pseudomonadota</taxon>
        <taxon>Alphaproteobacteria</taxon>
        <taxon>Sphingomonadales</taxon>
        <taxon>Sphingomonadaceae</taxon>
        <taxon>Sphingomonas</taxon>
    </lineage>
</organism>
<dbReference type="AlphaFoldDB" id="A0A494TIM6"/>
<dbReference type="InterPro" id="IPR050109">
    <property type="entry name" value="HTH-type_TetR-like_transc_reg"/>
</dbReference>
<evidence type="ECO:0000259" key="3">
    <source>
        <dbReference type="PROSITE" id="PS50977"/>
    </source>
</evidence>
<sequence length="245" mass="26718">MSTAIYICLVDAGRACAPTADHAVLLDLSVPQKDALATMTQAVQSPAHPEATPRVMRPRNAVDTRARILTAARRVFAIRDYTQARISDIAAEADVNQALVIRYFGSKEQLFETALDSVLSELPSHGQYEFPGLAQSIVAHLTDESDTLPDPLPMVIHATSDPLAQAIARRMMQEKVVMPLANWLGGDDGEVRAAAILSLCAGFFTYRHLLPLTPFVGAVDPIARHWLERALEDVLNGSHRALMSQ</sequence>
<gene>
    <name evidence="4" type="ORF">D3Y57_04455</name>
</gene>
<geneLocation type="plasmid" evidence="4">
    <name>unnamed1</name>
</geneLocation>
<dbReference type="Proteomes" id="UP000276254">
    <property type="component" value="Plasmid unnamed1"/>
</dbReference>
<evidence type="ECO:0000256" key="1">
    <source>
        <dbReference type="ARBA" id="ARBA00023125"/>
    </source>
</evidence>
<evidence type="ECO:0000256" key="2">
    <source>
        <dbReference type="PROSITE-ProRule" id="PRU00335"/>
    </source>
</evidence>
<reference evidence="4 5" key="1">
    <citation type="submission" date="2018-09" db="EMBL/GenBank/DDBJ databases">
        <title>Sphingomonas peninsula sp. nov., isolated from fildes peninsula, Antarctic soil.</title>
        <authorList>
            <person name="Yingchao G."/>
        </authorList>
    </citation>
    <scope>NUCLEOTIDE SEQUENCE [LARGE SCALE GENOMIC DNA]</scope>
    <source>
        <strain evidence="4 5">YZ-8</strain>
        <plasmid evidence="4 5">unnamed1</plasmid>
    </source>
</reference>
<dbReference type="Gene3D" id="1.10.357.10">
    <property type="entry name" value="Tetracycline Repressor, domain 2"/>
    <property type="match status" value="1"/>
</dbReference>
<evidence type="ECO:0000313" key="4">
    <source>
        <dbReference type="EMBL" id="AYJ85278.1"/>
    </source>
</evidence>
<dbReference type="InterPro" id="IPR036271">
    <property type="entry name" value="Tet_transcr_reg_TetR-rel_C_sf"/>
</dbReference>
<dbReference type="GO" id="GO:0000976">
    <property type="term" value="F:transcription cis-regulatory region binding"/>
    <property type="evidence" value="ECO:0007669"/>
    <property type="project" value="TreeGrafter"/>
</dbReference>
<dbReference type="Pfam" id="PF17920">
    <property type="entry name" value="TetR_C_16"/>
    <property type="match status" value="1"/>
</dbReference>
<dbReference type="PROSITE" id="PS50977">
    <property type="entry name" value="HTH_TETR_2"/>
    <property type="match status" value="1"/>
</dbReference>
<dbReference type="Pfam" id="PF00440">
    <property type="entry name" value="TetR_N"/>
    <property type="match status" value="1"/>
</dbReference>
<accession>A0A494TIM6</accession>
<dbReference type="InterPro" id="IPR009057">
    <property type="entry name" value="Homeodomain-like_sf"/>
</dbReference>
<dbReference type="PANTHER" id="PTHR30055:SF235">
    <property type="entry name" value="TRANSCRIPTIONAL REGULATORY PROTEIN"/>
    <property type="match status" value="1"/>
</dbReference>
<protein>
    <submittedName>
        <fullName evidence="4">TetR family transcriptional regulator</fullName>
    </submittedName>
</protein>
<feature type="domain" description="HTH tetR-type" evidence="3">
    <location>
        <begin position="62"/>
        <end position="122"/>
    </location>
</feature>
<dbReference type="SUPFAM" id="SSF48498">
    <property type="entry name" value="Tetracyclin repressor-like, C-terminal domain"/>
    <property type="match status" value="1"/>
</dbReference>
<dbReference type="SUPFAM" id="SSF46689">
    <property type="entry name" value="Homeodomain-like"/>
    <property type="match status" value="1"/>
</dbReference>
<feature type="DNA-binding region" description="H-T-H motif" evidence="2">
    <location>
        <begin position="85"/>
        <end position="104"/>
    </location>
</feature>
<keyword evidence="5" id="KW-1185">Reference proteome</keyword>
<keyword evidence="4" id="KW-0614">Plasmid</keyword>
<dbReference type="EMBL" id="CP032828">
    <property type="protein sequence ID" value="AYJ85278.1"/>
    <property type="molecule type" value="Genomic_DNA"/>
</dbReference>
<dbReference type="OrthoDB" id="2356263at2"/>
<dbReference type="PRINTS" id="PR00455">
    <property type="entry name" value="HTHTETR"/>
</dbReference>
<proteinExistence type="predicted"/>
<dbReference type="InterPro" id="IPR001647">
    <property type="entry name" value="HTH_TetR"/>
</dbReference>
<name>A0A494TIM6_SPHPE</name>
<evidence type="ECO:0000313" key="5">
    <source>
        <dbReference type="Proteomes" id="UP000276254"/>
    </source>
</evidence>
<dbReference type="InterPro" id="IPR041678">
    <property type="entry name" value="TetR_C_16"/>
</dbReference>
<dbReference type="KEGG" id="spha:D3Y57_04455"/>
<dbReference type="PANTHER" id="PTHR30055">
    <property type="entry name" value="HTH-TYPE TRANSCRIPTIONAL REGULATOR RUTR"/>
    <property type="match status" value="1"/>
</dbReference>
<keyword evidence="1 2" id="KW-0238">DNA-binding</keyword>